<dbReference type="SUPFAM" id="SSF48065">
    <property type="entry name" value="DBL homology domain (DH-domain)"/>
    <property type="match status" value="1"/>
</dbReference>
<proteinExistence type="predicted"/>
<protein>
    <submittedName>
        <fullName evidence="8">Uncharacterized protein</fullName>
    </submittedName>
</protein>
<keyword evidence="1" id="KW-0344">Guanine-nucleotide releasing factor</keyword>
<dbReference type="Pfam" id="PF22697">
    <property type="entry name" value="SOS1_NGEF_PH"/>
    <property type="match status" value="1"/>
</dbReference>
<dbReference type="Pfam" id="PF00621">
    <property type="entry name" value="RhoGEF"/>
    <property type="match status" value="1"/>
</dbReference>
<dbReference type="PANTHER" id="PTHR22829:SF30">
    <property type="entry name" value="PHOSPHATIDYLINOSITOL 3,4,5-TRISPHOSPHATE-DEPENDENT RAC EXCHANGER 2 PROTEIN-LIKE"/>
    <property type="match status" value="1"/>
</dbReference>
<feature type="domain" description="PH" evidence="4">
    <location>
        <begin position="222"/>
        <end position="390"/>
    </location>
</feature>
<accession>A0A8C4R2I3</accession>
<evidence type="ECO:0000259" key="4">
    <source>
        <dbReference type="PROSITE" id="PS50003"/>
    </source>
</evidence>
<dbReference type="SMART" id="SM00233">
    <property type="entry name" value="PH"/>
    <property type="match status" value="1"/>
</dbReference>
<dbReference type="SMART" id="SM00049">
    <property type="entry name" value="DEP"/>
    <property type="match status" value="2"/>
</dbReference>
<dbReference type="InterPro" id="IPR035899">
    <property type="entry name" value="DBL_dom_sf"/>
</dbReference>
<evidence type="ECO:0000256" key="3">
    <source>
        <dbReference type="SAM" id="MobiDB-lite"/>
    </source>
</evidence>
<feature type="compositionally biased region" description="Polar residues" evidence="3">
    <location>
        <begin position="1156"/>
        <end position="1166"/>
    </location>
</feature>
<dbReference type="GO" id="GO:0007186">
    <property type="term" value="P:G protein-coupled receptor signaling pathway"/>
    <property type="evidence" value="ECO:0007669"/>
    <property type="project" value="TreeGrafter"/>
</dbReference>
<dbReference type="CDD" id="cd01224">
    <property type="entry name" value="PH_Collybistin_ASEF"/>
    <property type="match status" value="1"/>
</dbReference>
<evidence type="ECO:0000313" key="8">
    <source>
        <dbReference type="Ensembl" id="ENSEBUP00000022749.1"/>
    </source>
</evidence>
<dbReference type="Proteomes" id="UP000694388">
    <property type="component" value="Unplaced"/>
</dbReference>
<dbReference type="GO" id="GO:0005886">
    <property type="term" value="C:plasma membrane"/>
    <property type="evidence" value="ECO:0007669"/>
    <property type="project" value="TreeGrafter"/>
</dbReference>
<feature type="domain" description="DEP" evidence="7">
    <location>
        <begin position="526"/>
        <end position="594"/>
    </location>
</feature>
<evidence type="ECO:0000256" key="2">
    <source>
        <dbReference type="SAM" id="Coils"/>
    </source>
</evidence>
<feature type="region of interest" description="Disordered" evidence="3">
    <location>
        <begin position="846"/>
        <end position="879"/>
    </location>
</feature>
<dbReference type="GO" id="GO:0023051">
    <property type="term" value="P:regulation of signaling"/>
    <property type="evidence" value="ECO:0007669"/>
    <property type="project" value="TreeGrafter"/>
</dbReference>
<dbReference type="PROSITE" id="PS50186">
    <property type="entry name" value="DEP"/>
    <property type="match status" value="2"/>
</dbReference>
<feature type="compositionally biased region" description="Basic and acidic residues" evidence="3">
    <location>
        <begin position="1146"/>
        <end position="1155"/>
    </location>
</feature>
<dbReference type="Pfam" id="PF00610">
    <property type="entry name" value="DEP"/>
    <property type="match status" value="2"/>
</dbReference>
<feature type="domain" description="DH" evidence="5">
    <location>
        <begin position="47"/>
        <end position="191"/>
    </location>
</feature>
<dbReference type="InterPro" id="IPR001849">
    <property type="entry name" value="PH_domain"/>
</dbReference>
<dbReference type="CDD" id="cd00160">
    <property type="entry name" value="RhoGEF"/>
    <property type="match status" value="1"/>
</dbReference>
<dbReference type="SUPFAM" id="SSF50729">
    <property type="entry name" value="PH domain-like"/>
    <property type="match status" value="1"/>
</dbReference>
<dbReference type="InterPro" id="IPR001478">
    <property type="entry name" value="PDZ"/>
</dbReference>
<feature type="domain" description="DEP" evidence="7">
    <location>
        <begin position="425"/>
        <end position="493"/>
    </location>
</feature>
<dbReference type="InterPro" id="IPR036390">
    <property type="entry name" value="WH_DNA-bd_sf"/>
</dbReference>
<dbReference type="InterPro" id="IPR055251">
    <property type="entry name" value="SOS1_NGEF_PH"/>
</dbReference>
<dbReference type="InterPro" id="IPR000219">
    <property type="entry name" value="DH_dom"/>
</dbReference>
<dbReference type="SMART" id="SM00228">
    <property type="entry name" value="PDZ"/>
    <property type="match status" value="2"/>
</dbReference>
<dbReference type="Gene3D" id="2.30.29.30">
    <property type="entry name" value="Pleckstrin-homology domain (PH domain)/Phosphotyrosine-binding domain (PTB)"/>
    <property type="match status" value="1"/>
</dbReference>
<evidence type="ECO:0000259" key="7">
    <source>
        <dbReference type="PROSITE" id="PS50186"/>
    </source>
</evidence>
<dbReference type="PANTHER" id="PTHR22829">
    <property type="entry name" value="DEP DOMAIN PROTEIN"/>
    <property type="match status" value="1"/>
</dbReference>
<organism evidence="8 9">
    <name type="scientific">Eptatretus burgeri</name>
    <name type="common">Inshore hagfish</name>
    <dbReference type="NCBI Taxonomy" id="7764"/>
    <lineage>
        <taxon>Eukaryota</taxon>
        <taxon>Metazoa</taxon>
        <taxon>Chordata</taxon>
        <taxon>Craniata</taxon>
        <taxon>Vertebrata</taxon>
        <taxon>Cyclostomata</taxon>
        <taxon>Myxini</taxon>
        <taxon>Myxiniformes</taxon>
        <taxon>Myxinidae</taxon>
        <taxon>Eptatretinae</taxon>
        <taxon>Eptatretus</taxon>
    </lineage>
</organism>
<feature type="domain" description="PDZ" evidence="6">
    <location>
        <begin position="711"/>
        <end position="758"/>
    </location>
</feature>
<evidence type="ECO:0000259" key="6">
    <source>
        <dbReference type="PROSITE" id="PS50106"/>
    </source>
</evidence>
<dbReference type="GO" id="GO:0005096">
    <property type="term" value="F:GTPase activator activity"/>
    <property type="evidence" value="ECO:0007669"/>
    <property type="project" value="TreeGrafter"/>
</dbReference>
<dbReference type="SUPFAM" id="SSF50156">
    <property type="entry name" value="PDZ domain-like"/>
    <property type="match status" value="2"/>
</dbReference>
<feature type="region of interest" description="Disordered" evidence="3">
    <location>
        <begin position="1146"/>
        <end position="1166"/>
    </location>
</feature>
<dbReference type="InterPro" id="IPR011993">
    <property type="entry name" value="PH-like_dom_sf"/>
</dbReference>
<feature type="region of interest" description="Disordered" evidence="3">
    <location>
        <begin position="992"/>
        <end position="1016"/>
    </location>
</feature>
<dbReference type="GeneTree" id="ENSGT00940000155894"/>
<dbReference type="GO" id="GO:0005085">
    <property type="term" value="F:guanyl-nucleotide exchange factor activity"/>
    <property type="evidence" value="ECO:0007669"/>
    <property type="project" value="UniProtKB-KW"/>
</dbReference>
<dbReference type="CDD" id="cd04440">
    <property type="entry name" value="DEP_2_P-Rex"/>
    <property type="match status" value="1"/>
</dbReference>
<dbReference type="PROSITE" id="PS50010">
    <property type="entry name" value="DH_2"/>
    <property type="match status" value="1"/>
</dbReference>
<dbReference type="InterPro" id="IPR001331">
    <property type="entry name" value="GDS_CDC24_CS"/>
</dbReference>
<dbReference type="InterPro" id="IPR036034">
    <property type="entry name" value="PDZ_sf"/>
</dbReference>
<sequence>MSREHEKTSESAEGDELSEKQQRLRVCVMSEILSTERDYVGALEFLVSTLFCNVDNLLRLHQDFLHSIERCLHPTPDPSHRLGNCFLMFKDHFRIYEEYCSNHEKAQRLCVDLNKVAPVHAFFLGCMLLGGRRVNDIPLEGYLLSPIQRICKYPLLLKELVKRTPAGHEDGPASRKALACMKAVCSGINETKRRMEKLEVLQDLQQTIEGWEGSSITDTCTEMLKQGTLLKISAGNIQERVFFLFDNLLVYCKRKIRVGAGKGRRKSSVGRRPSLISMAGSNDCQYAFRGRINTEVMEVENVEDGTGETQYNYSLCTFFCGERDSSKLVKVSMSDAMNALLPLADFHSSGHTVTNGWKIHNTAKNKWFVCMAKSPEEKQEWLDAIVCEREHRRSLKLGMERDAWMLITEKGEKLYHMMGLHPGLIRDRKKKMSTFPKCFLGSDFVTWLNEVGEIGNEDEGVNLGQALLENGIIHHVSDKHQFKNEPLLYRFRYDDGTFKPRNEMQDMIAKGVRVYCRLHSLFTPVIKDKDYHLKTHKSVIMANRLVDWLVSQGDCRSREEAVVLGAGLCNNGFMHHVLEKSEFKDEPLLFRFYADEESDLLGTPRKLSRPASQRVDFKVVENVIAKTLLIKPGMNGYGFDIEERGNQVLVKFVEKTSHAEMAGLRAGKKLYLIQGDPFFQRPSGEAHAFLQQCFKARLLLRVLTAIKPRENISVLESGESLGFQIRSCAPSVIHAVGRGSVAASSGLQPGQCIIKVNGCNVAKAGQATVVGHLTSFRQRRHSMQEEPDWVYGSAESCTEAEREHERGGKLVIHNSLDAPCSPQQHLLGGRDLISELAESRLEEMEVMEESDGEFGDATPVRPKRHLNKETNGTLGVPAGPSESVTLTLLEVLARDDERLECSAAWIRQSAEEWGEGACGPLTRFLNSQLQQLARRIATYRKFARTLKTRAWPTFKAYKSKSGSLHASDFCATNCHLNVLEISYPQHSTSLGSSLGVRTERPRSLPGLGSTDVPDHGRKPNAMVYTHHCLCSMAAPCASPSIGSLDKTMEGRLLREGSREERAEFVQLNARLEDEMQFLKHSVQRLESLLSMPCEGQPGEELVGKAEGQSRIVKDGDTMEKVDGMSNGDLLEPEKMERPRKVSFEVLKEEQEDSGHDTATSNRDSYSDCCSNRNSVMSFSSLCSSHRCSSILSDDVDSGEDSADNMSLENDKQDKIQGYREQLSNQMDFICQLLKGPIAVKAFDRTERFTPNFTFQDLLEELDQSSGCTRMDMQVAQDSVGLSAAFHSLEVLVEGVKKQLTLALLENTDVRQQAWRDTAFCQALGSTIAVFTEQLQAALSGAYTAGREGRGEGSDLSRAWLEQLGMLGLLVCFRSLLSPSQVEECGMLQDTALAIKDLEKVSLIFLQEEKQLLIANVPMTYQVEGSRQAMQVIISLPPSLFTRLPPRLQAGQRVPLHPVFFSQGLEQTTVPSCHGSLSPIELQRNINSCSYDKVRAFYHSLRSFYLDKEKLPSEPTAKVVMVDKLLRPLGALDELSHITEVLLDRKDQHTHWPDGTSSPGNVMTGTTNSGAGLLSVTAELCDRLGACHVIVCNSGVHRCTLQVTMEQVMWLTRCHGLPPRSMMQAADVMRKQGARVQNTAKNLGVPDSTPLVVPRLYKLCRPDMDTE</sequence>
<reference evidence="8" key="1">
    <citation type="submission" date="2025-08" db="UniProtKB">
        <authorList>
            <consortium name="Ensembl"/>
        </authorList>
    </citation>
    <scope>IDENTIFICATION</scope>
</reference>
<evidence type="ECO:0000256" key="1">
    <source>
        <dbReference type="ARBA" id="ARBA00022658"/>
    </source>
</evidence>
<dbReference type="SMART" id="SM00325">
    <property type="entry name" value="RhoGEF"/>
    <property type="match status" value="1"/>
</dbReference>
<keyword evidence="9" id="KW-1185">Reference proteome</keyword>
<dbReference type="Gene3D" id="1.20.900.10">
    <property type="entry name" value="Dbl homology (DH) domain"/>
    <property type="match status" value="1"/>
</dbReference>
<dbReference type="InterPro" id="IPR036388">
    <property type="entry name" value="WH-like_DNA-bd_sf"/>
</dbReference>
<dbReference type="Gene3D" id="1.10.10.10">
    <property type="entry name" value="Winged helix-like DNA-binding domain superfamily/Winged helix DNA-binding domain"/>
    <property type="match status" value="2"/>
</dbReference>
<evidence type="ECO:0000259" key="5">
    <source>
        <dbReference type="PROSITE" id="PS50010"/>
    </source>
</evidence>
<dbReference type="Gene3D" id="2.30.42.10">
    <property type="match status" value="2"/>
</dbReference>
<dbReference type="PROSITE" id="PS50003">
    <property type="entry name" value="PH_DOMAIN"/>
    <property type="match status" value="1"/>
</dbReference>
<dbReference type="InterPro" id="IPR051832">
    <property type="entry name" value="mTOR-Rac_regulators"/>
</dbReference>
<keyword evidence="2" id="KW-0175">Coiled coil</keyword>
<dbReference type="PROSITE" id="PS50106">
    <property type="entry name" value="PDZ"/>
    <property type="match status" value="1"/>
</dbReference>
<dbReference type="Ensembl" id="ENSEBUT00000023325.1">
    <property type="protein sequence ID" value="ENSEBUP00000022749.1"/>
    <property type="gene ID" value="ENSEBUG00000014016.1"/>
</dbReference>
<dbReference type="OMA" id="SNRDSYX"/>
<dbReference type="InterPro" id="IPR000591">
    <property type="entry name" value="DEP_dom"/>
</dbReference>
<dbReference type="SUPFAM" id="SSF46785">
    <property type="entry name" value="Winged helix' DNA-binding domain"/>
    <property type="match status" value="2"/>
</dbReference>
<reference evidence="8" key="2">
    <citation type="submission" date="2025-09" db="UniProtKB">
        <authorList>
            <consortium name="Ensembl"/>
        </authorList>
    </citation>
    <scope>IDENTIFICATION</scope>
</reference>
<dbReference type="GO" id="GO:0035556">
    <property type="term" value="P:intracellular signal transduction"/>
    <property type="evidence" value="ECO:0007669"/>
    <property type="project" value="InterPro"/>
</dbReference>
<feature type="coiled-coil region" evidence="2">
    <location>
        <begin position="1054"/>
        <end position="1088"/>
    </location>
</feature>
<name>A0A8C4R2I3_EPTBU</name>
<dbReference type="PROSITE" id="PS00741">
    <property type="entry name" value="DH_1"/>
    <property type="match status" value="1"/>
</dbReference>
<evidence type="ECO:0000313" key="9">
    <source>
        <dbReference type="Proteomes" id="UP000694388"/>
    </source>
</evidence>